<dbReference type="Pfam" id="PF03719">
    <property type="entry name" value="Ribosomal_S5_C"/>
    <property type="match status" value="1"/>
</dbReference>
<dbReference type="SUPFAM" id="SSF54768">
    <property type="entry name" value="dsRNA-binding domain-like"/>
    <property type="match status" value="1"/>
</dbReference>
<feature type="region of interest" description="Disordered" evidence="11">
    <location>
        <begin position="1"/>
        <end position="30"/>
    </location>
</feature>
<evidence type="ECO:0000256" key="7">
    <source>
        <dbReference type="ARBA" id="ARBA00025844"/>
    </source>
</evidence>
<dbReference type="GO" id="GO:0015935">
    <property type="term" value="C:small ribosomal subunit"/>
    <property type="evidence" value="ECO:0007669"/>
    <property type="project" value="InterPro"/>
</dbReference>
<dbReference type="Proteomes" id="UP001141552">
    <property type="component" value="Unassembled WGS sequence"/>
</dbReference>
<sequence>MATLSSLYSPAFSLPLSKPPSTKFSSSSSTFLFSLTPKSPLLSLSSHPIKPTTTTALKAQSGSGGDFDSPPERDPVPEPTRVYYPLDDYDEVVTVPKDFITGFEESEEQTAMAYEERYGPAYSGETYFGNDVLVMDPPDDGRRGWALLKRERVKIKDDLEETVVETRMVSKVTKGGRSMSYRIVMVVGNRQGLVGVGVGNARDVPTAIDKACVDARRHLISVPITKHLTIPHRAEGKFGGAKVMLRPASPGFGLHAGSLVRNVLELAGFRNGAGKQLGSRNLLNNCRATIVALEQMRSYQQVAEDRGIPIEELWK</sequence>
<dbReference type="FunFam" id="3.30.230.10:FF:000002">
    <property type="entry name" value="30S ribosomal protein S5"/>
    <property type="match status" value="1"/>
</dbReference>
<dbReference type="InterPro" id="IPR013810">
    <property type="entry name" value="Ribosomal_uS5_N"/>
</dbReference>
<dbReference type="PANTHER" id="PTHR48277">
    <property type="entry name" value="MITOCHONDRIAL RIBOSOMAL PROTEIN S5"/>
    <property type="match status" value="1"/>
</dbReference>
<dbReference type="OrthoDB" id="309483at2759"/>
<dbReference type="InterPro" id="IPR020568">
    <property type="entry name" value="Ribosomal_Su5_D2-typ_SF"/>
</dbReference>
<dbReference type="InterPro" id="IPR005712">
    <property type="entry name" value="Ribosomal_uS5_bac-type"/>
</dbReference>
<dbReference type="Gene3D" id="3.30.230.10">
    <property type="match status" value="1"/>
</dbReference>
<dbReference type="PROSITE" id="PS50881">
    <property type="entry name" value="S5_DSRBD"/>
    <property type="match status" value="1"/>
</dbReference>
<feature type="compositionally biased region" description="Low complexity" evidence="11">
    <location>
        <begin position="12"/>
        <end position="30"/>
    </location>
</feature>
<dbReference type="HAMAP" id="MF_01307_B">
    <property type="entry name" value="Ribosomal_uS5_B"/>
    <property type="match status" value="1"/>
</dbReference>
<evidence type="ECO:0000256" key="3">
    <source>
        <dbReference type="ARBA" id="ARBA00022730"/>
    </source>
</evidence>
<reference evidence="13" key="2">
    <citation type="journal article" date="2023" name="Plants (Basel)">
        <title>Annotation of the Turnera subulata (Passifloraceae) Draft Genome Reveals the S-Locus Evolved after the Divergence of Turneroideae from Passifloroideae in a Stepwise Manner.</title>
        <authorList>
            <person name="Henning P.M."/>
            <person name="Roalson E.H."/>
            <person name="Mir W."/>
            <person name="McCubbin A.G."/>
            <person name="Shore J.S."/>
        </authorList>
    </citation>
    <scope>NUCLEOTIDE SEQUENCE</scope>
    <source>
        <strain evidence="13">F60SS</strain>
    </source>
</reference>
<dbReference type="PANTHER" id="PTHR48277:SF1">
    <property type="entry name" value="MITOCHONDRIAL RIBOSOMAL PROTEIN S5"/>
    <property type="match status" value="1"/>
</dbReference>
<evidence type="ECO:0000313" key="13">
    <source>
        <dbReference type="EMBL" id="KAJ4834279.1"/>
    </source>
</evidence>
<dbReference type="InterPro" id="IPR000851">
    <property type="entry name" value="Ribosomal_uS5"/>
</dbReference>
<dbReference type="InterPro" id="IPR005324">
    <property type="entry name" value="Ribosomal_uS5_C"/>
</dbReference>
<organism evidence="13 14">
    <name type="scientific">Turnera subulata</name>
    <dbReference type="NCBI Taxonomy" id="218843"/>
    <lineage>
        <taxon>Eukaryota</taxon>
        <taxon>Viridiplantae</taxon>
        <taxon>Streptophyta</taxon>
        <taxon>Embryophyta</taxon>
        <taxon>Tracheophyta</taxon>
        <taxon>Spermatophyta</taxon>
        <taxon>Magnoliopsida</taxon>
        <taxon>eudicotyledons</taxon>
        <taxon>Gunneridae</taxon>
        <taxon>Pentapetalae</taxon>
        <taxon>rosids</taxon>
        <taxon>fabids</taxon>
        <taxon>Malpighiales</taxon>
        <taxon>Passifloraceae</taxon>
        <taxon>Turnera</taxon>
    </lineage>
</organism>
<feature type="region of interest" description="Disordered" evidence="11">
    <location>
        <begin position="55"/>
        <end position="80"/>
    </location>
</feature>
<dbReference type="Gene3D" id="3.30.160.20">
    <property type="match status" value="1"/>
</dbReference>
<dbReference type="GO" id="GO:0019843">
    <property type="term" value="F:rRNA binding"/>
    <property type="evidence" value="ECO:0007669"/>
    <property type="project" value="UniProtKB-KW"/>
</dbReference>
<dbReference type="PROSITE" id="PS00585">
    <property type="entry name" value="RIBOSOMAL_S5"/>
    <property type="match status" value="1"/>
</dbReference>
<dbReference type="AlphaFoldDB" id="A0A9Q0FP35"/>
<dbReference type="Pfam" id="PF00333">
    <property type="entry name" value="Ribosomal_S5"/>
    <property type="match status" value="1"/>
</dbReference>
<proteinExistence type="inferred from homology"/>
<dbReference type="EMBL" id="JAKUCV010004737">
    <property type="protein sequence ID" value="KAJ4834279.1"/>
    <property type="molecule type" value="Genomic_DNA"/>
</dbReference>
<dbReference type="NCBIfam" id="TIGR01021">
    <property type="entry name" value="rpsE_bact"/>
    <property type="match status" value="1"/>
</dbReference>
<dbReference type="SUPFAM" id="SSF54211">
    <property type="entry name" value="Ribosomal protein S5 domain 2-like"/>
    <property type="match status" value="1"/>
</dbReference>
<name>A0A9Q0FP35_9ROSI</name>
<dbReference type="GO" id="GO:0006412">
    <property type="term" value="P:translation"/>
    <property type="evidence" value="ECO:0007669"/>
    <property type="project" value="InterPro"/>
</dbReference>
<evidence type="ECO:0000256" key="4">
    <source>
        <dbReference type="ARBA" id="ARBA00022884"/>
    </source>
</evidence>
<protein>
    <recommendedName>
        <fullName evidence="8">Small ribosomal subunit protein uS5c</fullName>
    </recommendedName>
</protein>
<comment type="similarity">
    <text evidence="2 10">Belongs to the universal ribosomal protein uS5 family.</text>
</comment>
<keyword evidence="14" id="KW-1185">Reference proteome</keyword>
<reference evidence="13" key="1">
    <citation type="submission" date="2022-02" db="EMBL/GenBank/DDBJ databases">
        <authorList>
            <person name="Henning P.M."/>
            <person name="McCubbin A.G."/>
            <person name="Shore J.S."/>
        </authorList>
    </citation>
    <scope>NUCLEOTIDE SEQUENCE</scope>
    <source>
        <strain evidence="13">F60SS</strain>
        <tissue evidence="13">Leaves</tissue>
    </source>
</reference>
<evidence type="ECO:0000256" key="1">
    <source>
        <dbReference type="ARBA" id="ARBA00002524"/>
    </source>
</evidence>
<comment type="function">
    <text evidence="1">With S4 and S12 plays an important role in translational accuracy.</text>
</comment>
<dbReference type="GO" id="GO:0005737">
    <property type="term" value="C:cytoplasm"/>
    <property type="evidence" value="ECO:0007669"/>
    <property type="project" value="UniProtKB-ARBA"/>
</dbReference>
<keyword evidence="6 9" id="KW-0687">Ribonucleoprotein</keyword>
<evidence type="ECO:0000256" key="2">
    <source>
        <dbReference type="ARBA" id="ARBA00008945"/>
    </source>
</evidence>
<keyword evidence="5 9" id="KW-0689">Ribosomal protein</keyword>
<keyword evidence="3" id="KW-0699">rRNA-binding</keyword>
<evidence type="ECO:0000256" key="8">
    <source>
        <dbReference type="ARBA" id="ARBA00035156"/>
    </source>
</evidence>
<dbReference type="GO" id="GO:0003735">
    <property type="term" value="F:structural constituent of ribosome"/>
    <property type="evidence" value="ECO:0007669"/>
    <property type="project" value="UniProtKB-UniRule"/>
</dbReference>
<gene>
    <name evidence="13" type="ORF">Tsubulata_028318</name>
</gene>
<evidence type="ECO:0000256" key="11">
    <source>
        <dbReference type="SAM" id="MobiDB-lite"/>
    </source>
</evidence>
<evidence type="ECO:0000256" key="9">
    <source>
        <dbReference type="PROSITE-ProRule" id="PRU00268"/>
    </source>
</evidence>
<dbReference type="InterPro" id="IPR018192">
    <property type="entry name" value="Ribosomal_uS5_N_CS"/>
</dbReference>
<evidence type="ECO:0000256" key="10">
    <source>
        <dbReference type="RuleBase" id="RU003823"/>
    </source>
</evidence>
<evidence type="ECO:0000259" key="12">
    <source>
        <dbReference type="PROSITE" id="PS50881"/>
    </source>
</evidence>
<evidence type="ECO:0000313" key="14">
    <source>
        <dbReference type="Proteomes" id="UP001141552"/>
    </source>
</evidence>
<accession>A0A9Q0FP35</accession>
<evidence type="ECO:0000256" key="5">
    <source>
        <dbReference type="ARBA" id="ARBA00022980"/>
    </source>
</evidence>
<dbReference type="GO" id="GO:0003729">
    <property type="term" value="F:mRNA binding"/>
    <property type="evidence" value="ECO:0007669"/>
    <property type="project" value="UniProtKB-ARBA"/>
</dbReference>
<comment type="caution">
    <text evidence="13">The sequence shown here is derived from an EMBL/GenBank/DDBJ whole genome shotgun (WGS) entry which is preliminary data.</text>
</comment>
<feature type="domain" description="S5 DRBM" evidence="12">
    <location>
        <begin position="159"/>
        <end position="222"/>
    </location>
</feature>
<keyword evidence="4" id="KW-0694">RNA-binding</keyword>
<evidence type="ECO:0000256" key="6">
    <source>
        <dbReference type="ARBA" id="ARBA00023274"/>
    </source>
</evidence>
<dbReference type="InterPro" id="IPR014721">
    <property type="entry name" value="Ribsml_uS5_D2-typ_fold_subgr"/>
</dbReference>
<comment type="subunit">
    <text evidence="7">Part of the 30S ribosomal subunit. Contacts protein S4.</text>
</comment>